<dbReference type="EMBL" id="JAGTJR010000053">
    <property type="protein sequence ID" value="KAH7027014.1"/>
    <property type="molecule type" value="Genomic_DNA"/>
</dbReference>
<accession>A0ABQ8FU71</accession>
<feature type="compositionally biased region" description="Low complexity" evidence="1">
    <location>
        <begin position="186"/>
        <end position="196"/>
    </location>
</feature>
<keyword evidence="3" id="KW-1185">Reference proteome</keyword>
<organism evidence="2 3">
    <name type="scientific">Macrophomina phaseolina</name>
    <dbReference type="NCBI Taxonomy" id="35725"/>
    <lineage>
        <taxon>Eukaryota</taxon>
        <taxon>Fungi</taxon>
        <taxon>Dikarya</taxon>
        <taxon>Ascomycota</taxon>
        <taxon>Pezizomycotina</taxon>
        <taxon>Dothideomycetes</taxon>
        <taxon>Dothideomycetes incertae sedis</taxon>
        <taxon>Botryosphaeriales</taxon>
        <taxon>Botryosphaeriaceae</taxon>
        <taxon>Macrophomina</taxon>
    </lineage>
</organism>
<sequence>MAFHDSSVNKPTTTAPACEENSQVPPSLSPAAGGGPWPNCSIPTRSEFGRVGDNMSATQSSHGQAAGAPAADITAGVRGGMRREIARENAHCDCLLRQAELLCSLRKCNPSTSTTGGGERQSQPLLLGKILPIMQDAFRAWDALFQCRGDCSVGNDHEVLLLAAMCVRATLALLSRLSWGDDDKTTVNSSDSDTSTGRGGVREKDWGLSQQRQPPAGRRAFLPAYSSSCSPTASASPPPPPSRTQILIDGFEVAGDERLVLLQLLRSLILRQLDSVTANLRSMLYRRKAVTEVVGSSNGGGSGPDTLPSSSQFTYIEQVMSSISSLRDLLPPS</sequence>
<feature type="compositionally biased region" description="Polar residues" evidence="1">
    <location>
        <begin position="1"/>
        <end position="24"/>
    </location>
</feature>
<evidence type="ECO:0000256" key="1">
    <source>
        <dbReference type="SAM" id="MobiDB-lite"/>
    </source>
</evidence>
<evidence type="ECO:0000313" key="2">
    <source>
        <dbReference type="EMBL" id="KAH7027014.1"/>
    </source>
</evidence>
<comment type="caution">
    <text evidence="2">The sequence shown here is derived from an EMBL/GenBank/DDBJ whole genome shotgun (WGS) entry which is preliminary data.</text>
</comment>
<feature type="region of interest" description="Disordered" evidence="1">
    <location>
        <begin position="183"/>
        <end position="215"/>
    </location>
</feature>
<reference evidence="2 3" key="1">
    <citation type="journal article" date="2021" name="Nat. Commun.">
        <title>Genetic determinants of endophytism in the Arabidopsis root mycobiome.</title>
        <authorList>
            <person name="Mesny F."/>
            <person name="Miyauchi S."/>
            <person name="Thiergart T."/>
            <person name="Pickel B."/>
            <person name="Atanasova L."/>
            <person name="Karlsson M."/>
            <person name="Huettel B."/>
            <person name="Barry K.W."/>
            <person name="Haridas S."/>
            <person name="Chen C."/>
            <person name="Bauer D."/>
            <person name="Andreopoulos W."/>
            <person name="Pangilinan J."/>
            <person name="LaButti K."/>
            <person name="Riley R."/>
            <person name="Lipzen A."/>
            <person name="Clum A."/>
            <person name="Drula E."/>
            <person name="Henrissat B."/>
            <person name="Kohler A."/>
            <person name="Grigoriev I.V."/>
            <person name="Martin F.M."/>
            <person name="Hacquard S."/>
        </authorList>
    </citation>
    <scope>NUCLEOTIDE SEQUENCE [LARGE SCALE GENOMIC DNA]</scope>
    <source>
        <strain evidence="2 3">MPI-SDFR-AT-0080</strain>
    </source>
</reference>
<evidence type="ECO:0000313" key="3">
    <source>
        <dbReference type="Proteomes" id="UP000774617"/>
    </source>
</evidence>
<proteinExistence type="predicted"/>
<gene>
    <name evidence="2" type="ORF">B0J12DRAFT_704813</name>
</gene>
<dbReference type="Proteomes" id="UP000774617">
    <property type="component" value="Unassembled WGS sequence"/>
</dbReference>
<protein>
    <submittedName>
        <fullName evidence="2">Uncharacterized protein</fullName>
    </submittedName>
</protein>
<feature type="region of interest" description="Disordered" evidence="1">
    <location>
        <begin position="1"/>
        <end position="71"/>
    </location>
</feature>
<name>A0ABQ8FU71_9PEZI</name>